<name>A0A099W400_9LIST</name>
<dbReference type="InterPro" id="IPR036388">
    <property type="entry name" value="WH-like_DNA-bd_sf"/>
</dbReference>
<dbReference type="GeneID" id="58718049"/>
<dbReference type="AlphaFoldDB" id="A0A099W400"/>
<feature type="domain" description="Mga helix-turn-helix" evidence="3">
    <location>
        <begin position="79"/>
        <end position="159"/>
    </location>
</feature>
<comment type="caution">
    <text evidence="5">The sequence shown here is derived from an EMBL/GenBank/DDBJ whole genome shotgun (WGS) entry which is preliminary data.</text>
</comment>
<reference evidence="5 6" key="1">
    <citation type="submission" date="2014-05" db="EMBL/GenBank/DDBJ databases">
        <title>Novel Listeriaceae from food processing environments.</title>
        <authorList>
            <person name="den Bakker H.C."/>
        </authorList>
    </citation>
    <scope>NUCLEOTIDE SEQUENCE [LARGE SCALE GENOMIC DNA]</scope>
    <source>
        <strain evidence="5 6">FSL A5-0281</strain>
    </source>
</reference>
<dbReference type="EMBL" id="JNFA01000025">
    <property type="protein sequence ID" value="KGL39752.1"/>
    <property type="molecule type" value="Genomic_DNA"/>
</dbReference>
<evidence type="ECO:0000313" key="5">
    <source>
        <dbReference type="EMBL" id="KGL39752.1"/>
    </source>
</evidence>
<feature type="domain" description="M protein trans-acting positive regulator (MGA) HTH" evidence="4">
    <location>
        <begin position="11"/>
        <end position="60"/>
    </location>
</feature>
<dbReference type="eggNOG" id="COG3711">
    <property type="taxonomic scope" value="Bacteria"/>
</dbReference>
<evidence type="ECO:0000256" key="2">
    <source>
        <dbReference type="ARBA" id="ARBA00023163"/>
    </source>
</evidence>
<keyword evidence="2" id="KW-0804">Transcription</keyword>
<dbReference type="OrthoDB" id="2260273at2"/>
<dbReference type="Pfam" id="PF08280">
    <property type="entry name" value="HTH_Mga"/>
    <property type="match status" value="1"/>
</dbReference>
<protein>
    <recommendedName>
        <fullName evidence="7">Mga helix-turn-helix domain-containing protein</fullName>
    </recommendedName>
</protein>
<dbReference type="Gene3D" id="1.10.10.10">
    <property type="entry name" value="Winged helix-like DNA-binding domain superfamily/Winged helix DNA-binding domain"/>
    <property type="match status" value="1"/>
</dbReference>
<dbReference type="RefSeq" id="WP_036086930.1">
    <property type="nucleotide sequence ID" value="NZ_CBCSHQ010000010.1"/>
</dbReference>
<keyword evidence="6" id="KW-1185">Reference proteome</keyword>
<dbReference type="PANTHER" id="PTHR30185:SF18">
    <property type="entry name" value="TRANSCRIPTIONAL REGULATOR MTLR"/>
    <property type="match status" value="1"/>
</dbReference>
<dbReference type="InterPro" id="IPR050661">
    <property type="entry name" value="BglG_antiterminators"/>
</dbReference>
<sequence>MKNLVIASEYRKLRLLHILFTADANYTKKELAEMLHCSVKTLDTDIKGLQEIFEPHIAHVYENEYYVLLDVGEQVNFTYLYAATVSNSYLYLISKDIFEGQHLSLTEWAEANFNSLPTTYRRIKQIDTYLAESRLVLETTPLDIKGTEIRLRFFYFQVYSRTYPYTKWPFPDMPYERINAFIKSVERCFGIYFSLSARMNYAIAIAVCLTRFKQGYRYVMSDDDAQIWATLADTQREFFPVDHAILDELAGKPLPQSEQFINVLMCFWTHFSYVDEGQANSRIKYGRKDTPEKFKLASELATLLAPYPIRNQQLILAETLDFLSRFLFIDKVNVLPEIPYPHIAPDKLVLSKQIRDILTKYETHPKHHYIRSNKAMMVNYLTNLYNVIVQQEKRHQILHLKIVSENGYFWEEFLRAEIRKNYSEEQIIICDELHSHEHLQHIDLIISDFPFYEEVSVTTNRLVWNMPPTKKDYEQLDLFLAKWNERE</sequence>
<accession>A0A099W400</accession>
<evidence type="ECO:0008006" key="7">
    <source>
        <dbReference type="Google" id="ProtNLM"/>
    </source>
</evidence>
<keyword evidence="1" id="KW-0805">Transcription regulation</keyword>
<dbReference type="InterPro" id="IPR013199">
    <property type="entry name" value="HTH_Mga_DNA-bd_dom"/>
</dbReference>
<dbReference type="InterPro" id="IPR007737">
    <property type="entry name" value="Mga_HTH"/>
</dbReference>
<dbReference type="Pfam" id="PF05043">
    <property type="entry name" value="Mga"/>
    <property type="match status" value="1"/>
</dbReference>
<evidence type="ECO:0000259" key="3">
    <source>
        <dbReference type="Pfam" id="PF05043"/>
    </source>
</evidence>
<evidence type="ECO:0000313" key="6">
    <source>
        <dbReference type="Proteomes" id="UP000029844"/>
    </source>
</evidence>
<proteinExistence type="predicted"/>
<gene>
    <name evidence="5" type="ORF">EP57_11865</name>
</gene>
<evidence type="ECO:0000259" key="4">
    <source>
        <dbReference type="Pfam" id="PF08280"/>
    </source>
</evidence>
<dbReference type="PANTHER" id="PTHR30185">
    <property type="entry name" value="CRYPTIC BETA-GLUCOSIDE BGL OPERON ANTITERMINATOR"/>
    <property type="match status" value="1"/>
</dbReference>
<dbReference type="STRING" id="1552123.EP57_11865"/>
<dbReference type="Proteomes" id="UP000029844">
    <property type="component" value="Unassembled WGS sequence"/>
</dbReference>
<organism evidence="5 6">
    <name type="scientific">Listeria booriae</name>
    <dbReference type="NCBI Taxonomy" id="1552123"/>
    <lineage>
        <taxon>Bacteria</taxon>
        <taxon>Bacillati</taxon>
        <taxon>Bacillota</taxon>
        <taxon>Bacilli</taxon>
        <taxon>Bacillales</taxon>
        <taxon>Listeriaceae</taxon>
        <taxon>Listeria</taxon>
    </lineage>
</organism>
<evidence type="ECO:0000256" key="1">
    <source>
        <dbReference type="ARBA" id="ARBA00023015"/>
    </source>
</evidence>